<accession>A0A1B7TK27</accession>
<dbReference type="Proteomes" id="UP000092321">
    <property type="component" value="Unassembled WGS sequence"/>
</dbReference>
<feature type="region of interest" description="Disordered" evidence="1">
    <location>
        <begin position="165"/>
        <end position="251"/>
    </location>
</feature>
<reference evidence="3" key="1">
    <citation type="journal article" date="2016" name="Proc. Natl. Acad. Sci. U.S.A.">
        <title>Comparative genomics of biotechnologically important yeasts.</title>
        <authorList>
            <person name="Riley R."/>
            <person name="Haridas S."/>
            <person name="Wolfe K.H."/>
            <person name="Lopes M.R."/>
            <person name="Hittinger C.T."/>
            <person name="Goeker M."/>
            <person name="Salamov A.A."/>
            <person name="Wisecaver J.H."/>
            <person name="Long T.M."/>
            <person name="Calvey C.H."/>
            <person name="Aerts A.L."/>
            <person name="Barry K.W."/>
            <person name="Choi C."/>
            <person name="Clum A."/>
            <person name="Coughlan A.Y."/>
            <person name="Deshpande S."/>
            <person name="Douglass A.P."/>
            <person name="Hanson S.J."/>
            <person name="Klenk H.-P."/>
            <person name="LaButti K.M."/>
            <person name="Lapidus A."/>
            <person name="Lindquist E.A."/>
            <person name="Lipzen A.M."/>
            <person name="Meier-Kolthoff J.P."/>
            <person name="Ohm R.A."/>
            <person name="Otillar R.P."/>
            <person name="Pangilinan J.L."/>
            <person name="Peng Y."/>
            <person name="Rokas A."/>
            <person name="Rosa C.A."/>
            <person name="Scheuner C."/>
            <person name="Sibirny A.A."/>
            <person name="Slot J.C."/>
            <person name="Stielow J.B."/>
            <person name="Sun H."/>
            <person name="Kurtzman C.P."/>
            <person name="Blackwell M."/>
            <person name="Grigoriev I.V."/>
            <person name="Jeffries T.W."/>
        </authorList>
    </citation>
    <scope>NUCLEOTIDE SEQUENCE [LARGE SCALE GENOMIC DNA]</scope>
    <source>
        <strain evidence="3">NRRL Y-1626</strain>
    </source>
</reference>
<feature type="compositionally biased region" description="Basic and acidic residues" evidence="1">
    <location>
        <begin position="208"/>
        <end position="245"/>
    </location>
</feature>
<evidence type="ECO:0000313" key="2">
    <source>
        <dbReference type="EMBL" id="OBA28995.1"/>
    </source>
</evidence>
<proteinExistence type="predicted"/>
<protein>
    <submittedName>
        <fullName evidence="2">Uncharacterized protein</fullName>
    </submittedName>
</protein>
<keyword evidence="3" id="KW-1185">Reference proteome</keyword>
<dbReference type="EMBL" id="LXPE01000001">
    <property type="protein sequence ID" value="OBA28995.1"/>
    <property type="molecule type" value="Genomic_DNA"/>
</dbReference>
<gene>
    <name evidence="2" type="ORF">HANVADRAFT_50944</name>
</gene>
<dbReference type="OrthoDB" id="4068767at2759"/>
<comment type="caution">
    <text evidence="2">The sequence shown here is derived from an EMBL/GenBank/DDBJ whole genome shotgun (WGS) entry which is preliminary data.</text>
</comment>
<organism evidence="2 3">
    <name type="scientific">Hanseniaspora valbyensis NRRL Y-1626</name>
    <dbReference type="NCBI Taxonomy" id="766949"/>
    <lineage>
        <taxon>Eukaryota</taxon>
        <taxon>Fungi</taxon>
        <taxon>Dikarya</taxon>
        <taxon>Ascomycota</taxon>
        <taxon>Saccharomycotina</taxon>
        <taxon>Saccharomycetes</taxon>
        <taxon>Saccharomycodales</taxon>
        <taxon>Saccharomycodaceae</taxon>
        <taxon>Hanseniaspora</taxon>
    </lineage>
</organism>
<sequence length="288" mass="32224">MVESALKTKTPSLIGLSVRNYELDGHDLSPENSASELATAAFSKTQNKIPSTKNIESNKQQEDSYYYTKVTDLAKEGCLMDEYDSDSINLNPIQDDIKISEAKRLKMLQKQKMLNHKNPAEFTLSPTHSNSLVNSTDPIDNDFITPSASSSNIADSYPIKKIKNSLGEDIKNQPSIPHLARGDSYQKTQEVDERSSRPIIQRNNTSEYLKELNRSMSKDSESAQRRSSDESGFHSETEGLSHSEKNGPYYSIPKEDVEAAIGSYTYAPAKRIASIIDEEEENDVLMED</sequence>
<name>A0A1B7TK27_9ASCO</name>
<dbReference type="AlphaFoldDB" id="A0A1B7TK27"/>
<evidence type="ECO:0000256" key="1">
    <source>
        <dbReference type="SAM" id="MobiDB-lite"/>
    </source>
</evidence>
<evidence type="ECO:0000313" key="3">
    <source>
        <dbReference type="Proteomes" id="UP000092321"/>
    </source>
</evidence>